<dbReference type="InterPro" id="IPR028923">
    <property type="entry name" value="SAICAR_synt/ADE2_N"/>
</dbReference>
<reference evidence="9" key="2">
    <citation type="journal article" date="2014" name="ISME J.">
        <title>Microbial stratification in low pH oxic and suboxic macroscopic growths along an acid mine drainage.</title>
        <authorList>
            <person name="Mendez-Garcia C."/>
            <person name="Mesa V."/>
            <person name="Sprenger R.R."/>
            <person name="Richter M."/>
            <person name="Diez M.S."/>
            <person name="Solano J."/>
            <person name="Bargiela R."/>
            <person name="Golyshina O.V."/>
            <person name="Manteca A."/>
            <person name="Ramos J.L."/>
            <person name="Gallego J.R."/>
            <person name="Llorente I."/>
            <person name="Martins Dos Santos V.A."/>
            <person name="Jensen O.N."/>
            <person name="Pelaez A.I."/>
            <person name="Sanchez J."/>
            <person name="Ferrer M."/>
        </authorList>
    </citation>
    <scope>NUCLEOTIDE SEQUENCE</scope>
</reference>
<dbReference type="Pfam" id="PF01259">
    <property type="entry name" value="SAICAR_synt"/>
    <property type="match status" value="1"/>
</dbReference>
<dbReference type="PANTHER" id="PTHR43700:SF1">
    <property type="entry name" value="PHOSPHORIBOSYLAMINOIMIDAZOLE-SUCCINOCARBOXAMIDE SYNTHASE"/>
    <property type="match status" value="1"/>
</dbReference>
<organism evidence="9">
    <name type="scientific">mine drainage metagenome</name>
    <dbReference type="NCBI Taxonomy" id="410659"/>
    <lineage>
        <taxon>unclassified sequences</taxon>
        <taxon>metagenomes</taxon>
        <taxon>ecological metagenomes</taxon>
    </lineage>
</organism>
<feature type="domain" description="SAICAR synthetase/ADE2 N-terminal" evidence="8">
    <location>
        <begin position="39"/>
        <end position="187"/>
    </location>
</feature>
<dbReference type="PROSITE" id="PS01057">
    <property type="entry name" value="SAICAR_SYNTHETASE_1"/>
    <property type="match status" value="1"/>
</dbReference>
<evidence type="ECO:0000256" key="1">
    <source>
        <dbReference type="ARBA" id="ARBA00004672"/>
    </source>
</evidence>
<comment type="caution">
    <text evidence="9">The sequence shown here is derived from an EMBL/GenBank/DDBJ whole genome shotgun (WGS) entry which is preliminary data.</text>
</comment>
<evidence type="ECO:0000256" key="3">
    <source>
        <dbReference type="ARBA" id="ARBA00022598"/>
    </source>
</evidence>
<evidence type="ECO:0000313" key="9">
    <source>
        <dbReference type="EMBL" id="EQD35909.1"/>
    </source>
</evidence>
<protein>
    <recommendedName>
        <fullName evidence="2">phosphoribosylaminoimidazolesuccinocarboxamide synthase</fullName>
        <ecNumber evidence="2">6.3.2.6</ecNumber>
    </recommendedName>
</protein>
<dbReference type="GO" id="GO:0005524">
    <property type="term" value="F:ATP binding"/>
    <property type="evidence" value="ECO:0007669"/>
    <property type="project" value="UniProtKB-KW"/>
</dbReference>
<dbReference type="Gene3D" id="3.30.200.20">
    <property type="entry name" value="Phosphorylase Kinase, domain 1"/>
    <property type="match status" value="1"/>
</dbReference>
<dbReference type="InterPro" id="IPR018236">
    <property type="entry name" value="SAICAR_synthetase_CS"/>
</dbReference>
<dbReference type="SUPFAM" id="SSF56104">
    <property type="entry name" value="SAICAR synthase-like"/>
    <property type="match status" value="1"/>
</dbReference>
<reference evidence="9" key="1">
    <citation type="submission" date="2013-08" db="EMBL/GenBank/DDBJ databases">
        <authorList>
            <person name="Mendez C."/>
            <person name="Richter M."/>
            <person name="Ferrer M."/>
            <person name="Sanchez J."/>
        </authorList>
    </citation>
    <scope>NUCLEOTIDE SEQUENCE</scope>
</reference>
<dbReference type="AlphaFoldDB" id="T1A4U8"/>
<comment type="pathway">
    <text evidence="1">Purine metabolism; IMP biosynthesis via de novo pathway; 5-amino-1-(5-phospho-D-ribosyl)imidazole-4-carboxamide from 5-amino-1-(5-phospho-D-ribosyl)imidazole-4-carboxylate: step 1/2.</text>
</comment>
<feature type="region of interest" description="Disordered" evidence="7">
    <location>
        <begin position="173"/>
        <end position="197"/>
    </location>
</feature>
<evidence type="ECO:0000259" key="8">
    <source>
        <dbReference type="Pfam" id="PF01259"/>
    </source>
</evidence>
<dbReference type="GO" id="GO:0006189">
    <property type="term" value="P:'de novo' IMP biosynthetic process"/>
    <property type="evidence" value="ECO:0007669"/>
    <property type="project" value="UniProtKB-UniPathway"/>
</dbReference>
<name>T1A4U8_9ZZZZ</name>
<dbReference type="GO" id="GO:0004639">
    <property type="term" value="F:phosphoribosylaminoimidazolesuccinocarboxamide synthase activity"/>
    <property type="evidence" value="ECO:0007669"/>
    <property type="project" value="UniProtKB-EC"/>
</dbReference>
<evidence type="ECO:0000256" key="4">
    <source>
        <dbReference type="ARBA" id="ARBA00022741"/>
    </source>
</evidence>
<gene>
    <name evidence="9" type="ORF">B2A_12343</name>
</gene>
<keyword evidence="6" id="KW-0067">ATP-binding</keyword>
<evidence type="ECO:0000256" key="6">
    <source>
        <dbReference type="ARBA" id="ARBA00022840"/>
    </source>
</evidence>
<evidence type="ECO:0000256" key="7">
    <source>
        <dbReference type="SAM" id="MobiDB-lite"/>
    </source>
</evidence>
<accession>T1A4U8</accession>
<keyword evidence="4" id="KW-0547">Nucleotide-binding</keyword>
<feature type="region of interest" description="Disordered" evidence="7">
    <location>
        <begin position="1"/>
        <end position="36"/>
    </location>
</feature>
<evidence type="ECO:0000256" key="2">
    <source>
        <dbReference type="ARBA" id="ARBA00012217"/>
    </source>
</evidence>
<evidence type="ECO:0000256" key="5">
    <source>
        <dbReference type="ARBA" id="ARBA00022755"/>
    </source>
</evidence>
<proteinExistence type="predicted"/>
<keyword evidence="3 9" id="KW-0436">Ligase</keyword>
<feature type="non-terminal residue" evidence="9">
    <location>
        <position position="197"/>
    </location>
</feature>
<dbReference type="UniPathway" id="UPA00074">
    <property type="reaction ID" value="UER00131"/>
</dbReference>
<dbReference type="Gene3D" id="3.30.470.20">
    <property type="entry name" value="ATP-grasp fold, B domain"/>
    <property type="match status" value="1"/>
</dbReference>
<dbReference type="EC" id="6.3.2.6" evidence="2"/>
<sequence length="197" mass="22181">MDGGDAWSAEGFETPKPVHTARPGSQLESETDPGLERIGRGKVRDLYRLDPDRLLLVASDRLSAFDVVFREPIPGKGRILTDLSRFWFEATAEIIPNHCLAGDWETRVRTEAWDYLQGRTLLVRRLNPLPIEAVVRGYLAGSAWKSYQQGEPVSGMHLPPGLREAERLETPLYTPTSKAPIGEHDRPSHSTRRWNSV</sequence>
<dbReference type="EMBL" id="AUZZ01008901">
    <property type="protein sequence ID" value="EQD35909.1"/>
    <property type="molecule type" value="Genomic_DNA"/>
</dbReference>
<dbReference type="PANTHER" id="PTHR43700">
    <property type="entry name" value="PHOSPHORIBOSYLAMINOIMIDAZOLE-SUCCINOCARBOXAMIDE SYNTHASE"/>
    <property type="match status" value="1"/>
</dbReference>
<dbReference type="CDD" id="cd01414">
    <property type="entry name" value="SAICAR_synt_Sc"/>
    <property type="match status" value="1"/>
</dbReference>
<keyword evidence="5" id="KW-0658">Purine biosynthesis</keyword>
<dbReference type="GO" id="GO:0005737">
    <property type="term" value="C:cytoplasm"/>
    <property type="evidence" value="ECO:0007669"/>
    <property type="project" value="TreeGrafter"/>
</dbReference>